<reference evidence="1 2" key="1">
    <citation type="submission" date="2024-08" db="EMBL/GenBank/DDBJ databases">
        <authorList>
            <person name="Lu H."/>
        </authorList>
    </citation>
    <scope>NUCLEOTIDE SEQUENCE [LARGE SCALE GENOMIC DNA]</scope>
    <source>
        <strain evidence="1 2">BYS78W</strain>
    </source>
</reference>
<sequence>MNYRLYCSSGNTVGVDEYVSYAEIDADGYYVRYLEINSNGTALRYTETHAADHLGILPEGPWDDAEASKPEYGHYFVISAQLFESVWAATRAVNA</sequence>
<gene>
    <name evidence="1" type="ORF">ACG04R_01705</name>
</gene>
<name>A0ABW7H698_9BURK</name>
<comment type="caution">
    <text evidence="1">The sequence shown here is derived from an EMBL/GenBank/DDBJ whole genome shotgun (WGS) entry which is preliminary data.</text>
</comment>
<dbReference type="RefSeq" id="WP_394405940.1">
    <property type="nucleotide sequence ID" value="NZ_JBIGIC010000001.1"/>
</dbReference>
<evidence type="ECO:0000313" key="2">
    <source>
        <dbReference type="Proteomes" id="UP001606134"/>
    </source>
</evidence>
<keyword evidence="2" id="KW-1185">Reference proteome</keyword>
<dbReference type="EMBL" id="JBIGIC010000001">
    <property type="protein sequence ID" value="MFG6485365.1"/>
    <property type="molecule type" value="Genomic_DNA"/>
</dbReference>
<accession>A0ABW7H698</accession>
<evidence type="ECO:0000313" key="1">
    <source>
        <dbReference type="EMBL" id="MFG6485365.1"/>
    </source>
</evidence>
<protein>
    <submittedName>
        <fullName evidence="1">Uncharacterized protein</fullName>
    </submittedName>
</protein>
<proteinExistence type="predicted"/>
<dbReference type="Proteomes" id="UP001606134">
    <property type="component" value="Unassembled WGS sequence"/>
</dbReference>
<organism evidence="1 2">
    <name type="scientific">Pelomonas candidula</name>
    <dbReference type="NCBI Taxonomy" id="3299025"/>
    <lineage>
        <taxon>Bacteria</taxon>
        <taxon>Pseudomonadati</taxon>
        <taxon>Pseudomonadota</taxon>
        <taxon>Betaproteobacteria</taxon>
        <taxon>Burkholderiales</taxon>
        <taxon>Sphaerotilaceae</taxon>
        <taxon>Roseateles</taxon>
    </lineage>
</organism>